<comment type="caution">
    <text evidence="1">The sequence shown here is derived from an EMBL/GenBank/DDBJ whole genome shotgun (WGS) entry which is preliminary data.</text>
</comment>
<dbReference type="GO" id="GO:0090730">
    <property type="term" value="C:Las1 complex"/>
    <property type="evidence" value="ECO:0007669"/>
    <property type="project" value="InterPro"/>
</dbReference>
<dbReference type="PANTHER" id="PTHR15002:SF0">
    <property type="entry name" value="RIBOSOMAL BIOGENESIS PROTEIN LAS1L"/>
    <property type="match status" value="1"/>
</dbReference>
<dbReference type="GO" id="GO:0000470">
    <property type="term" value="P:maturation of LSU-rRNA"/>
    <property type="evidence" value="ECO:0007669"/>
    <property type="project" value="TreeGrafter"/>
</dbReference>
<organism evidence="1 2">
    <name type="scientific">Stephania cephalantha</name>
    <dbReference type="NCBI Taxonomy" id="152367"/>
    <lineage>
        <taxon>Eukaryota</taxon>
        <taxon>Viridiplantae</taxon>
        <taxon>Streptophyta</taxon>
        <taxon>Embryophyta</taxon>
        <taxon>Tracheophyta</taxon>
        <taxon>Spermatophyta</taxon>
        <taxon>Magnoliopsida</taxon>
        <taxon>Ranunculales</taxon>
        <taxon>Menispermaceae</taxon>
        <taxon>Menispermoideae</taxon>
        <taxon>Cissampelideae</taxon>
        <taxon>Stephania</taxon>
    </lineage>
</organism>
<dbReference type="GO" id="GO:0030687">
    <property type="term" value="C:preribosome, large subunit precursor"/>
    <property type="evidence" value="ECO:0007669"/>
    <property type="project" value="TreeGrafter"/>
</dbReference>
<evidence type="ECO:0000313" key="2">
    <source>
        <dbReference type="Proteomes" id="UP001419268"/>
    </source>
</evidence>
<proteinExistence type="predicted"/>
<gene>
    <name evidence="1" type="ORF">Scep_026334</name>
</gene>
<name>A0AAP0EMH5_9MAGN</name>
<sequence length="157" mass="17813">MTIRPSFGESDSGRDCGYIPVMGGSRMAQVAIETGVFSDVLKNLVLKLSHLLHMEQALGLEEGKLHFSYYQLVPWISWDEWNFVRESLFSSSQSSIATALRRILAWKSRGCLPVLVEVTASIIETQQMDPFFRNGLTDHFLKSDEMLAMLYSMAIMR</sequence>
<dbReference type="Proteomes" id="UP001419268">
    <property type="component" value="Unassembled WGS sequence"/>
</dbReference>
<dbReference type="PANTHER" id="PTHR15002">
    <property type="entry name" value="RIBOSOMAL BIOGENESIS PROTEIN LAS1L"/>
    <property type="match status" value="1"/>
</dbReference>
<protein>
    <submittedName>
        <fullName evidence="1">Uncharacterized protein</fullName>
    </submittedName>
</protein>
<dbReference type="GO" id="GO:0004519">
    <property type="term" value="F:endonuclease activity"/>
    <property type="evidence" value="ECO:0007669"/>
    <property type="project" value="InterPro"/>
</dbReference>
<dbReference type="GO" id="GO:0000460">
    <property type="term" value="P:maturation of 5.8S rRNA"/>
    <property type="evidence" value="ECO:0007669"/>
    <property type="project" value="TreeGrafter"/>
</dbReference>
<dbReference type="InterPro" id="IPR007174">
    <property type="entry name" value="Las1"/>
</dbReference>
<accession>A0AAP0EMH5</accession>
<dbReference type="EMBL" id="JBBNAG010000011">
    <property type="protein sequence ID" value="KAK9094865.1"/>
    <property type="molecule type" value="Genomic_DNA"/>
</dbReference>
<dbReference type="AlphaFoldDB" id="A0AAP0EMH5"/>
<keyword evidence="2" id="KW-1185">Reference proteome</keyword>
<evidence type="ECO:0000313" key="1">
    <source>
        <dbReference type="EMBL" id="KAK9094865.1"/>
    </source>
</evidence>
<reference evidence="1 2" key="1">
    <citation type="submission" date="2024-01" db="EMBL/GenBank/DDBJ databases">
        <title>Genome assemblies of Stephania.</title>
        <authorList>
            <person name="Yang L."/>
        </authorList>
    </citation>
    <scope>NUCLEOTIDE SEQUENCE [LARGE SCALE GENOMIC DNA]</scope>
    <source>
        <strain evidence="1">JXDWG</strain>
        <tissue evidence="1">Leaf</tissue>
    </source>
</reference>
<dbReference type="Pfam" id="PF04031">
    <property type="entry name" value="Las1"/>
    <property type="match status" value="1"/>
</dbReference>